<sequence>MNSLKVNIILVNYNTVPDTIECLESILKQDYKNYQVFLIDNSSKEKTIEELESWCKGDYMENIETNFPEYVYPLKTGSIPFISITENELVGNKKCEEKIILVKANKNDGFAAANNIALNHLNRNSIEEHICWLLNNDTVISPYSIGSLVDFYFLKEKPGIIGTSLMEYSDKTKIQAIGGLYNSISSKLRVPIDAEEFYASKQIKYPNGASMIVSKEYLNIVGSISEEYFLYFEELDWILKGRMKGFSPAFLVQELVYHKGGASTGKNSELADYYYLRGRLLVTLKFFKKYSLIVFAISLIMFPLNRILIGQIARIKILFKVFADLFGWLKGNELRKFRG</sequence>
<dbReference type="SUPFAM" id="SSF53448">
    <property type="entry name" value="Nucleotide-diphospho-sugar transferases"/>
    <property type="match status" value="1"/>
</dbReference>
<keyword evidence="3 6" id="KW-0808">Transferase</keyword>
<evidence type="ECO:0000256" key="2">
    <source>
        <dbReference type="ARBA" id="ARBA00022676"/>
    </source>
</evidence>
<keyword evidence="2" id="KW-0328">Glycosyltransferase</keyword>
<keyword evidence="4" id="KW-0472">Membrane</keyword>
<name>E6XB33_CELAD</name>
<evidence type="ECO:0000313" key="7">
    <source>
        <dbReference type="Proteomes" id="UP000008634"/>
    </source>
</evidence>
<gene>
    <name evidence="6" type="ordered locus">Celal_1578</name>
</gene>
<dbReference type="Proteomes" id="UP000008634">
    <property type="component" value="Chromosome"/>
</dbReference>
<protein>
    <submittedName>
        <fullName evidence="6">Glycosyl transferase family 2</fullName>
    </submittedName>
</protein>
<proteinExistence type="inferred from homology"/>
<organism evidence="6 7">
    <name type="scientific">Cellulophaga algicola (strain DSM 14237 / IC166 / ACAM 630)</name>
    <dbReference type="NCBI Taxonomy" id="688270"/>
    <lineage>
        <taxon>Bacteria</taxon>
        <taxon>Pseudomonadati</taxon>
        <taxon>Bacteroidota</taxon>
        <taxon>Flavobacteriia</taxon>
        <taxon>Flavobacteriales</taxon>
        <taxon>Flavobacteriaceae</taxon>
        <taxon>Cellulophaga</taxon>
    </lineage>
</organism>
<dbReference type="InterPro" id="IPR001173">
    <property type="entry name" value="Glyco_trans_2-like"/>
</dbReference>
<dbReference type="GO" id="GO:0016757">
    <property type="term" value="F:glycosyltransferase activity"/>
    <property type="evidence" value="ECO:0007669"/>
    <property type="project" value="UniProtKB-KW"/>
</dbReference>
<comment type="similarity">
    <text evidence="1">Belongs to the glycosyltransferase 2 family.</text>
</comment>
<dbReference type="Pfam" id="PF00535">
    <property type="entry name" value="Glycos_transf_2"/>
    <property type="match status" value="1"/>
</dbReference>
<reference evidence="6 7" key="1">
    <citation type="journal article" date="2010" name="Stand. Genomic Sci.">
        <title>Complete genome sequence of Cellulophaga algicola type strain (IC166).</title>
        <authorList>
            <person name="Abt B."/>
            <person name="Lu M."/>
            <person name="Misra M."/>
            <person name="Han C."/>
            <person name="Nolan M."/>
            <person name="Lucas S."/>
            <person name="Hammon N."/>
            <person name="Deshpande S."/>
            <person name="Cheng J.F."/>
            <person name="Tapia R."/>
            <person name="Goodwin L."/>
            <person name="Pitluck S."/>
            <person name="Liolios K."/>
            <person name="Pagani I."/>
            <person name="Ivanova N."/>
            <person name="Mavromatis K."/>
            <person name="Ovchinikova G."/>
            <person name="Pati A."/>
            <person name="Chen A."/>
            <person name="Palaniappan K."/>
            <person name="Land M."/>
            <person name="Hauser L."/>
            <person name="Chang Y.J."/>
            <person name="Jeffries C.D."/>
            <person name="Detter J.C."/>
            <person name="Brambilla E."/>
            <person name="Rohde M."/>
            <person name="Tindall B.J."/>
            <person name="Goker M."/>
            <person name="Woyke T."/>
            <person name="Bristow J."/>
            <person name="Eisen J.A."/>
            <person name="Markowitz V."/>
            <person name="Hugenholtz P."/>
            <person name="Kyrpides N.C."/>
            <person name="Klenk H.P."/>
            <person name="Lapidus A."/>
        </authorList>
    </citation>
    <scope>NUCLEOTIDE SEQUENCE [LARGE SCALE GENOMIC DNA]</scope>
    <source>
        <strain evidence="7">DSM 14237 / IC166 / ACAM 630</strain>
    </source>
</reference>
<dbReference type="EMBL" id="CP002453">
    <property type="protein sequence ID" value="ADV48889.1"/>
    <property type="molecule type" value="Genomic_DNA"/>
</dbReference>
<keyword evidence="4" id="KW-0812">Transmembrane</keyword>
<evidence type="ECO:0000259" key="5">
    <source>
        <dbReference type="Pfam" id="PF00535"/>
    </source>
</evidence>
<feature type="transmembrane region" description="Helical" evidence="4">
    <location>
        <begin position="290"/>
        <end position="309"/>
    </location>
</feature>
<dbReference type="PANTHER" id="PTHR43179">
    <property type="entry name" value="RHAMNOSYLTRANSFERASE WBBL"/>
    <property type="match status" value="1"/>
</dbReference>
<dbReference type="OrthoDB" id="9771846at2"/>
<dbReference type="InterPro" id="IPR029044">
    <property type="entry name" value="Nucleotide-diphossugar_trans"/>
</dbReference>
<feature type="domain" description="Glycosyltransferase 2-like" evidence="5">
    <location>
        <begin position="8"/>
        <end position="58"/>
    </location>
</feature>
<evidence type="ECO:0000256" key="4">
    <source>
        <dbReference type="SAM" id="Phobius"/>
    </source>
</evidence>
<dbReference type="eggNOG" id="COG1216">
    <property type="taxonomic scope" value="Bacteria"/>
</dbReference>
<dbReference type="KEGG" id="cao:Celal_1578"/>
<dbReference type="HOGENOM" id="CLU_023845_4_1_10"/>
<dbReference type="Gene3D" id="3.90.550.10">
    <property type="entry name" value="Spore Coat Polysaccharide Biosynthesis Protein SpsA, Chain A"/>
    <property type="match status" value="1"/>
</dbReference>
<dbReference type="PANTHER" id="PTHR43179:SF12">
    <property type="entry name" value="GALACTOFURANOSYLTRANSFERASE GLFT2"/>
    <property type="match status" value="1"/>
</dbReference>
<dbReference type="RefSeq" id="WP_013550370.1">
    <property type="nucleotide sequence ID" value="NC_014934.1"/>
</dbReference>
<dbReference type="STRING" id="688270.Celal_1578"/>
<evidence type="ECO:0000313" key="6">
    <source>
        <dbReference type="EMBL" id="ADV48889.1"/>
    </source>
</evidence>
<keyword evidence="4" id="KW-1133">Transmembrane helix</keyword>
<accession>E6XB33</accession>
<evidence type="ECO:0000256" key="3">
    <source>
        <dbReference type="ARBA" id="ARBA00022679"/>
    </source>
</evidence>
<keyword evidence="7" id="KW-1185">Reference proteome</keyword>
<evidence type="ECO:0000256" key="1">
    <source>
        <dbReference type="ARBA" id="ARBA00006739"/>
    </source>
</evidence>
<dbReference type="AlphaFoldDB" id="E6XB33"/>